<reference evidence="4 5" key="1">
    <citation type="journal article" date="2019" name="Sci. Rep.">
        <title>Comparative genomics of chytrid fungi reveal insights into the obligate biotrophic and pathogenic lifestyle of Synchytrium endobioticum.</title>
        <authorList>
            <person name="van de Vossenberg B.T.L.H."/>
            <person name="Warris S."/>
            <person name="Nguyen H.D.T."/>
            <person name="van Gent-Pelzer M.P.E."/>
            <person name="Joly D.L."/>
            <person name="van de Geest H.C."/>
            <person name="Bonants P.J.M."/>
            <person name="Smith D.S."/>
            <person name="Levesque C.A."/>
            <person name="van der Lee T.A.J."/>
        </authorList>
    </citation>
    <scope>NUCLEOTIDE SEQUENCE [LARGE SCALE GENOMIC DNA]</scope>
    <source>
        <strain evidence="4 5">CBS 809.83</strain>
    </source>
</reference>
<dbReference type="AlphaFoldDB" id="A0A507DZR6"/>
<evidence type="ECO:0000313" key="5">
    <source>
        <dbReference type="Proteomes" id="UP000318582"/>
    </source>
</evidence>
<evidence type="ECO:0000313" key="4">
    <source>
        <dbReference type="EMBL" id="TPX56310.1"/>
    </source>
</evidence>
<sequence length="304" mass="34164">MPPKKRTTTSSTTSKAKKTKTAAAPVMTTKTSKTRMGTASTKADGSVTNQSSYNARRCVTWFKKYEDPDEEGVIGPEGVERLCQELGVELASIEILAVAWKLHAENMGFFKKNEWLDGMKQLNVDSMEGLKTHLDSFRRIHDSPQQFKDLYLFAFSFAKEGDQKSLGIDHGTQLLPRVRYDENRARAFGPQADPEPAKAMWQLLCPPAKFAHIDSFLQFLETKQPVKVINKDQWRSFLEFSNSVHGDLTGYDETSAYTLFLSALASHILDPSDGKEMLLLPGPVLLDEYVAWKKTVDAPPTPRR</sequence>
<keyword evidence="5" id="KW-1185">Reference proteome</keyword>
<feature type="compositionally biased region" description="Polar residues" evidence="2">
    <location>
        <begin position="34"/>
        <end position="48"/>
    </location>
</feature>
<comment type="function">
    <text evidence="1">Neddylation of cullins play an essential role in the regulation of SCF-type complexes activity.</text>
</comment>
<dbReference type="GO" id="GO:0031624">
    <property type="term" value="F:ubiquitin conjugating enzyme binding"/>
    <property type="evidence" value="ECO:0007669"/>
    <property type="project" value="TreeGrafter"/>
</dbReference>
<evidence type="ECO:0000256" key="2">
    <source>
        <dbReference type="SAM" id="MobiDB-lite"/>
    </source>
</evidence>
<comment type="caution">
    <text evidence="4">The sequence shown here is derived from an EMBL/GenBank/DDBJ whole genome shotgun (WGS) entry which is preliminary data.</text>
</comment>
<dbReference type="Pfam" id="PF03556">
    <property type="entry name" value="Cullin_binding"/>
    <property type="match status" value="1"/>
</dbReference>
<dbReference type="EMBL" id="QEAQ01000079">
    <property type="protein sequence ID" value="TPX56310.1"/>
    <property type="molecule type" value="Genomic_DNA"/>
</dbReference>
<dbReference type="GO" id="GO:0032182">
    <property type="term" value="F:ubiquitin-like protein binding"/>
    <property type="evidence" value="ECO:0007669"/>
    <property type="project" value="TreeGrafter"/>
</dbReference>
<dbReference type="PANTHER" id="PTHR12281">
    <property type="entry name" value="RP42 RELATED"/>
    <property type="match status" value="1"/>
</dbReference>
<dbReference type="GO" id="GO:0097602">
    <property type="term" value="F:cullin family protein binding"/>
    <property type="evidence" value="ECO:0007669"/>
    <property type="project" value="TreeGrafter"/>
</dbReference>
<name>A0A507DZR6_9FUNG</name>
<dbReference type="PANTHER" id="PTHR12281:SF12">
    <property type="entry name" value="DEFECTIVE IN CULLIN NEDDYLATION PROTEIN"/>
    <property type="match status" value="1"/>
</dbReference>
<dbReference type="InterPro" id="IPR005176">
    <property type="entry name" value="PONY_dom"/>
</dbReference>
<feature type="domain" description="DCUN1" evidence="3">
    <location>
        <begin position="53"/>
        <end position="269"/>
    </location>
</feature>
<dbReference type="STRING" id="109895.A0A507DZR6"/>
<feature type="region of interest" description="Disordered" evidence="2">
    <location>
        <begin position="1"/>
        <end position="48"/>
    </location>
</feature>
<dbReference type="Proteomes" id="UP000318582">
    <property type="component" value="Unassembled WGS sequence"/>
</dbReference>
<dbReference type="InterPro" id="IPR042460">
    <property type="entry name" value="DCN1-like_PONY"/>
</dbReference>
<dbReference type="Gene3D" id="1.10.238.10">
    <property type="entry name" value="EF-hand"/>
    <property type="match status" value="1"/>
</dbReference>
<evidence type="ECO:0000256" key="1">
    <source>
        <dbReference type="RuleBase" id="RU410713"/>
    </source>
</evidence>
<gene>
    <name evidence="4" type="ORF">PhCBS80983_g04633</name>
</gene>
<dbReference type="Gene3D" id="1.10.238.200">
    <property type="entry name" value="Cullin, PONY binding domain"/>
    <property type="match status" value="1"/>
</dbReference>
<dbReference type="GO" id="GO:0000151">
    <property type="term" value="C:ubiquitin ligase complex"/>
    <property type="evidence" value="ECO:0007669"/>
    <property type="project" value="TreeGrafter"/>
</dbReference>
<dbReference type="InterPro" id="IPR014764">
    <property type="entry name" value="DCN-prot"/>
</dbReference>
<dbReference type="PROSITE" id="PS51229">
    <property type="entry name" value="DCUN1"/>
    <property type="match status" value="1"/>
</dbReference>
<proteinExistence type="predicted"/>
<dbReference type="GO" id="GO:0045116">
    <property type="term" value="P:protein neddylation"/>
    <property type="evidence" value="ECO:0007669"/>
    <property type="project" value="TreeGrafter"/>
</dbReference>
<accession>A0A507DZR6</accession>
<feature type="compositionally biased region" description="Low complexity" evidence="2">
    <location>
        <begin position="21"/>
        <end position="31"/>
    </location>
</feature>
<protein>
    <recommendedName>
        <fullName evidence="1">Defective in cullin neddylation protein</fullName>
    </recommendedName>
</protein>
<evidence type="ECO:0000259" key="3">
    <source>
        <dbReference type="PROSITE" id="PS51229"/>
    </source>
</evidence>
<organism evidence="4 5">
    <name type="scientific">Powellomyces hirtus</name>
    <dbReference type="NCBI Taxonomy" id="109895"/>
    <lineage>
        <taxon>Eukaryota</taxon>
        <taxon>Fungi</taxon>
        <taxon>Fungi incertae sedis</taxon>
        <taxon>Chytridiomycota</taxon>
        <taxon>Chytridiomycota incertae sedis</taxon>
        <taxon>Chytridiomycetes</taxon>
        <taxon>Spizellomycetales</taxon>
        <taxon>Powellomycetaceae</taxon>
        <taxon>Powellomyces</taxon>
    </lineage>
</organism>